<keyword evidence="2" id="KW-1133">Transmembrane helix</keyword>
<gene>
    <name evidence="4" type="ORF">PBAT_02540</name>
</gene>
<dbReference type="PANTHER" id="PTHR33392">
    <property type="entry name" value="POLYISOPRENYL-TEICHOIC ACID--PEPTIDOGLYCAN TEICHOIC ACID TRANSFERASE TAGU"/>
    <property type="match status" value="1"/>
</dbReference>
<proteinExistence type="inferred from homology"/>
<accession>A0A162QH68</accession>
<evidence type="ECO:0000256" key="2">
    <source>
        <dbReference type="SAM" id="Phobius"/>
    </source>
</evidence>
<evidence type="ECO:0000259" key="3">
    <source>
        <dbReference type="Pfam" id="PF03816"/>
    </source>
</evidence>
<name>A0A162QH68_9BACL</name>
<reference evidence="4 5" key="1">
    <citation type="submission" date="2016-03" db="EMBL/GenBank/DDBJ databases">
        <title>Draft genome sequence of Paenibacillus antarcticus CECT 5836.</title>
        <authorList>
            <person name="Shin S.-K."/>
            <person name="Yi H."/>
        </authorList>
    </citation>
    <scope>NUCLEOTIDE SEQUENCE [LARGE SCALE GENOMIC DNA]</scope>
    <source>
        <strain evidence="4 5">CECT 5836</strain>
    </source>
</reference>
<evidence type="ECO:0000313" key="5">
    <source>
        <dbReference type="Proteomes" id="UP000077355"/>
    </source>
</evidence>
<dbReference type="InterPro" id="IPR004474">
    <property type="entry name" value="LytR_CpsA_psr"/>
</dbReference>
<dbReference type="AlphaFoldDB" id="A0A162QH68"/>
<dbReference type="PANTHER" id="PTHR33392:SF6">
    <property type="entry name" value="POLYISOPRENYL-TEICHOIC ACID--PEPTIDOGLYCAN TEICHOIC ACID TRANSFERASE TAGU"/>
    <property type="match status" value="1"/>
</dbReference>
<keyword evidence="2" id="KW-0812">Transmembrane</keyword>
<evidence type="ECO:0000313" key="4">
    <source>
        <dbReference type="EMBL" id="OAB48530.1"/>
    </source>
</evidence>
<organism evidence="4 5">
    <name type="scientific">Paenibacillus antarcticus</name>
    <dbReference type="NCBI Taxonomy" id="253703"/>
    <lineage>
        <taxon>Bacteria</taxon>
        <taxon>Bacillati</taxon>
        <taxon>Bacillota</taxon>
        <taxon>Bacilli</taxon>
        <taxon>Bacillales</taxon>
        <taxon>Paenibacillaceae</taxon>
        <taxon>Paenibacillus</taxon>
    </lineage>
</organism>
<comment type="similarity">
    <text evidence="1">Belongs to the LytR/CpsA/Psr (LCP) family.</text>
</comment>
<dbReference type="NCBIfam" id="TIGR00350">
    <property type="entry name" value="lytR_cpsA_psr"/>
    <property type="match status" value="1"/>
</dbReference>
<protein>
    <recommendedName>
        <fullName evidence="3">Cell envelope-related transcriptional attenuator domain-containing protein</fullName>
    </recommendedName>
</protein>
<dbReference type="Gene3D" id="3.40.630.190">
    <property type="entry name" value="LCP protein"/>
    <property type="match status" value="1"/>
</dbReference>
<sequence>MRRWVKVALIAVSLSSFLIVGYGIYLYTSVKSTAKAIYEPREAVKAVAITQDPLEATKPELSSTELNSDRSVQMDERDPFTVLVMGVDQRENDVGRSDSMIMLSVNPSKESILMFNIPRDTRTEIIGHGTIDKINHAYAFGGVNMSIQTVENLLQVPINYYIKVNMEGFSQIIDLLGGVELENPFSFQYEGYDFKEGHLKLNGTAALAYSRMRYDDPRGDFGRNARQREVLKQTMKNALQVSNILHVQSMLTEVGNNVKTDITFNEMKKFITDYRTDLDTIESLEFNGQGKRINGIYYYIINNEEKERIHHLIKEHQQKARN</sequence>
<dbReference type="RefSeq" id="WP_068646206.1">
    <property type="nucleotide sequence ID" value="NZ_CP043611.1"/>
</dbReference>
<feature type="domain" description="Cell envelope-related transcriptional attenuator" evidence="3">
    <location>
        <begin position="96"/>
        <end position="238"/>
    </location>
</feature>
<dbReference type="Pfam" id="PF03816">
    <property type="entry name" value="LytR_cpsA_psr"/>
    <property type="match status" value="1"/>
</dbReference>
<keyword evidence="5" id="KW-1185">Reference proteome</keyword>
<comment type="caution">
    <text evidence="4">The sequence shown here is derived from an EMBL/GenBank/DDBJ whole genome shotgun (WGS) entry which is preliminary data.</text>
</comment>
<keyword evidence="2" id="KW-0472">Membrane</keyword>
<dbReference type="OrthoDB" id="27330at2"/>
<feature type="transmembrane region" description="Helical" evidence="2">
    <location>
        <begin position="7"/>
        <end position="27"/>
    </location>
</feature>
<evidence type="ECO:0000256" key="1">
    <source>
        <dbReference type="ARBA" id="ARBA00006068"/>
    </source>
</evidence>
<dbReference type="EMBL" id="LVJI01000001">
    <property type="protein sequence ID" value="OAB48530.1"/>
    <property type="molecule type" value="Genomic_DNA"/>
</dbReference>
<dbReference type="Proteomes" id="UP000077355">
    <property type="component" value="Unassembled WGS sequence"/>
</dbReference>
<dbReference type="InterPro" id="IPR050922">
    <property type="entry name" value="LytR/CpsA/Psr_CW_biosynth"/>
</dbReference>